<gene>
    <name evidence="12" type="ORF">V5799_019736</name>
</gene>
<dbReference type="FunFam" id="3.90.550.50:FF:000001">
    <property type="entry name" value="Hexosyltransferase"/>
    <property type="match status" value="1"/>
</dbReference>
<keyword evidence="6 11" id="KW-0735">Signal-anchor</keyword>
<protein>
    <recommendedName>
        <fullName evidence="11">Hexosyltransferase</fullName>
        <ecNumber evidence="11">2.4.1.-</ecNumber>
    </recommendedName>
</protein>
<proteinExistence type="inferred from homology"/>
<dbReference type="EC" id="2.4.1.-" evidence="11"/>
<evidence type="ECO:0000256" key="5">
    <source>
        <dbReference type="ARBA" id="ARBA00022692"/>
    </source>
</evidence>
<dbReference type="Pfam" id="PF01762">
    <property type="entry name" value="Galactosyl_T"/>
    <property type="match status" value="1"/>
</dbReference>
<dbReference type="GO" id="GO:0000139">
    <property type="term" value="C:Golgi membrane"/>
    <property type="evidence" value="ECO:0007669"/>
    <property type="project" value="UniProtKB-SubCell"/>
</dbReference>
<dbReference type="PANTHER" id="PTHR11214">
    <property type="entry name" value="BETA-1,3-N-ACETYLGLUCOSAMINYLTRANSFERASE"/>
    <property type="match status" value="1"/>
</dbReference>
<evidence type="ECO:0000256" key="4">
    <source>
        <dbReference type="ARBA" id="ARBA00022679"/>
    </source>
</evidence>
<comment type="subcellular location">
    <subcellularLocation>
        <location evidence="1 11">Golgi apparatus membrane</location>
        <topology evidence="1 11">Single-pass type II membrane protein</topology>
    </subcellularLocation>
</comment>
<dbReference type="InterPro" id="IPR002659">
    <property type="entry name" value="Glyco_trans_31"/>
</dbReference>
<name>A0AAQ4EWS1_AMBAM</name>
<dbReference type="GO" id="GO:0016758">
    <property type="term" value="F:hexosyltransferase activity"/>
    <property type="evidence" value="ECO:0007669"/>
    <property type="project" value="InterPro"/>
</dbReference>
<evidence type="ECO:0000256" key="1">
    <source>
        <dbReference type="ARBA" id="ARBA00004323"/>
    </source>
</evidence>
<keyword evidence="5 11" id="KW-0812">Transmembrane</keyword>
<dbReference type="AlphaFoldDB" id="A0AAQ4EWS1"/>
<dbReference type="PANTHER" id="PTHR11214:SF334">
    <property type="entry name" value="HEXOSYLTRANSFERASE"/>
    <property type="match status" value="1"/>
</dbReference>
<keyword evidence="9 11" id="KW-0472">Membrane</keyword>
<reference evidence="12 13" key="1">
    <citation type="journal article" date="2023" name="Arcadia Sci">
        <title>De novo assembly of a long-read Amblyomma americanum tick genome.</title>
        <authorList>
            <person name="Chou S."/>
            <person name="Poskanzer K.E."/>
            <person name="Rollins M."/>
            <person name="Thuy-Boun P.S."/>
        </authorList>
    </citation>
    <scope>NUCLEOTIDE SEQUENCE [LARGE SCALE GENOMIC DNA]</scope>
    <source>
        <strain evidence="12">F_SG_1</strain>
        <tissue evidence="12">Salivary glands</tissue>
    </source>
</reference>
<dbReference type="Gene3D" id="3.90.550.50">
    <property type="match status" value="1"/>
</dbReference>
<dbReference type="GO" id="GO:0006493">
    <property type="term" value="P:protein O-linked glycosylation"/>
    <property type="evidence" value="ECO:0007669"/>
    <property type="project" value="TreeGrafter"/>
</dbReference>
<evidence type="ECO:0000256" key="2">
    <source>
        <dbReference type="ARBA" id="ARBA00008661"/>
    </source>
</evidence>
<keyword evidence="4" id="KW-0808">Transferase</keyword>
<organism evidence="12 13">
    <name type="scientific">Amblyomma americanum</name>
    <name type="common">Lone star tick</name>
    <dbReference type="NCBI Taxonomy" id="6943"/>
    <lineage>
        <taxon>Eukaryota</taxon>
        <taxon>Metazoa</taxon>
        <taxon>Ecdysozoa</taxon>
        <taxon>Arthropoda</taxon>
        <taxon>Chelicerata</taxon>
        <taxon>Arachnida</taxon>
        <taxon>Acari</taxon>
        <taxon>Parasitiformes</taxon>
        <taxon>Ixodida</taxon>
        <taxon>Ixodoidea</taxon>
        <taxon>Ixodidae</taxon>
        <taxon>Amblyomminae</taxon>
        <taxon>Amblyomma</taxon>
    </lineage>
</organism>
<accession>A0AAQ4EWS1</accession>
<keyword evidence="10" id="KW-0325">Glycoprotein</keyword>
<evidence type="ECO:0000313" key="13">
    <source>
        <dbReference type="Proteomes" id="UP001321473"/>
    </source>
</evidence>
<sequence length="356" mass="39854">MILPRTLQRMLLLCATISCSAYVVFLWYFPAYSVSSFSDISLRDAIYNVFASAPKGSENFSTKNSSEAAAVNFSSEHLTAEDAGDPYAFRYILNKPTLCSGPRQRTFVLIVVMTSSTNFAQRNAIRRTWGQAARQRGYKVVFLLARPQLKALQCDIVSEDSHYGDILQADFVDSYRNLTLKSITMVRWATAYCPNASLVLKIDDDMLLNVWGLVSRARELQGLKRTMWGLLYKKPMPHRDPRSKWYVSGSEYPNTSYPDFLGGPAYLVSGDSVSLLARGSCSVPFLHLEDVFLTGIVAEKVGVRRVRDEGILNYWRSFTPCEKPTILTSHGYTPDELSNAWEILVASAGAHNCDDG</sequence>
<evidence type="ECO:0000313" key="12">
    <source>
        <dbReference type="EMBL" id="KAK8778923.1"/>
    </source>
</evidence>
<feature type="transmembrane region" description="Helical" evidence="11">
    <location>
        <begin position="12"/>
        <end position="29"/>
    </location>
</feature>
<evidence type="ECO:0000256" key="3">
    <source>
        <dbReference type="ARBA" id="ARBA00022676"/>
    </source>
</evidence>
<keyword evidence="13" id="KW-1185">Reference proteome</keyword>
<comment type="similarity">
    <text evidence="2 11">Belongs to the glycosyltransferase 31 family.</text>
</comment>
<dbReference type="Proteomes" id="UP001321473">
    <property type="component" value="Unassembled WGS sequence"/>
</dbReference>
<keyword evidence="8 11" id="KW-0333">Golgi apparatus</keyword>
<evidence type="ECO:0000256" key="11">
    <source>
        <dbReference type="RuleBase" id="RU363063"/>
    </source>
</evidence>
<evidence type="ECO:0000256" key="9">
    <source>
        <dbReference type="ARBA" id="ARBA00023136"/>
    </source>
</evidence>
<evidence type="ECO:0000256" key="10">
    <source>
        <dbReference type="ARBA" id="ARBA00023180"/>
    </source>
</evidence>
<keyword evidence="7 11" id="KW-1133">Transmembrane helix</keyword>
<evidence type="ECO:0000256" key="6">
    <source>
        <dbReference type="ARBA" id="ARBA00022968"/>
    </source>
</evidence>
<dbReference type="EMBL" id="JARKHS020010294">
    <property type="protein sequence ID" value="KAK8778923.1"/>
    <property type="molecule type" value="Genomic_DNA"/>
</dbReference>
<comment type="caution">
    <text evidence="12">The sequence shown here is derived from an EMBL/GenBank/DDBJ whole genome shotgun (WGS) entry which is preliminary data.</text>
</comment>
<evidence type="ECO:0000256" key="7">
    <source>
        <dbReference type="ARBA" id="ARBA00022989"/>
    </source>
</evidence>
<keyword evidence="3 11" id="KW-0328">Glycosyltransferase</keyword>
<evidence type="ECO:0000256" key="8">
    <source>
        <dbReference type="ARBA" id="ARBA00023034"/>
    </source>
</evidence>